<evidence type="ECO:0000313" key="1">
    <source>
        <dbReference type="EMBL" id="KAG9252689.1"/>
    </source>
</evidence>
<name>A0A9P8CMG4_9HYPO</name>
<dbReference type="RefSeq" id="XP_046116613.1">
    <property type="nucleotide sequence ID" value="XM_046262349.1"/>
</dbReference>
<evidence type="ECO:0000313" key="2">
    <source>
        <dbReference type="Proteomes" id="UP000887229"/>
    </source>
</evidence>
<proteinExistence type="predicted"/>
<dbReference type="OrthoDB" id="5153462at2759"/>
<protein>
    <submittedName>
        <fullName evidence="1">Uncharacterized protein</fullName>
    </submittedName>
</protein>
<dbReference type="EMBL" id="MU251261">
    <property type="protein sequence ID" value="KAG9252689.1"/>
    <property type="molecule type" value="Genomic_DNA"/>
</dbReference>
<gene>
    <name evidence="1" type="ORF">F5Z01DRAFT_638189</name>
</gene>
<dbReference type="AlphaFoldDB" id="A0A9P8CMG4"/>
<dbReference type="GeneID" id="70293252"/>
<comment type="caution">
    <text evidence="1">The sequence shown here is derived from an EMBL/GenBank/DDBJ whole genome shotgun (WGS) entry which is preliminary data.</text>
</comment>
<accession>A0A9P8CMG4</accession>
<reference evidence="1" key="1">
    <citation type="journal article" date="2021" name="IMA Fungus">
        <title>Genomic characterization of three marine fungi, including Emericellopsis atlantica sp. nov. with signatures of a generalist lifestyle and marine biomass degradation.</title>
        <authorList>
            <person name="Hagestad O.C."/>
            <person name="Hou L."/>
            <person name="Andersen J.H."/>
            <person name="Hansen E.H."/>
            <person name="Altermark B."/>
            <person name="Li C."/>
            <person name="Kuhnert E."/>
            <person name="Cox R.J."/>
            <person name="Crous P.W."/>
            <person name="Spatafora J.W."/>
            <person name="Lail K."/>
            <person name="Amirebrahimi M."/>
            <person name="Lipzen A."/>
            <person name="Pangilinan J."/>
            <person name="Andreopoulos W."/>
            <person name="Hayes R.D."/>
            <person name="Ng V."/>
            <person name="Grigoriev I.V."/>
            <person name="Jackson S.A."/>
            <person name="Sutton T.D.S."/>
            <person name="Dobson A.D.W."/>
            <person name="Rama T."/>
        </authorList>
    </citation>
    <scope>NUCLEOTIDE SEQUENCE</scope>
    <source>
        <strain evidence="1">TS7</strain>
    </source>
</reference>
<keyword evidence="2" id="KW-1185">Reference proteome</keyword>
<organism evidence="1 2">
    <name type="scientific">Emericellopsis atlantica</name>
    <dbReference type="NCBI Taxonomy" id="2614577"/>
    <lineage>
        <taxon>Eukaryota</taxon>
        <taxon>Fungi</taxon>
        <taxon>Dikarya</taxon>
        <taxon>Ascomycota</taxon>
        <taxon>Pezizomycotina</taxon>
        <taxon>Sordariomycetes</taxon>
        <taxon>Hypocreomycetidae</taxon>
        <taxon>Hypocreales</taxon>
        <taxon>Bionectriaceae</taxon>
        <taxon>Emericellopsis</taxon>
    </lineage>
</organism>
<dbReference type="Proteomes" id="UP000887229">
    <property type="component" value="Unassembled WGS sequence"/>
</dbReference>
<sequence>MLAQKPKFTDSSPFTTWEPRVVEIAIDDPEPPILDSASANGKLLDEDIQPLECSDIAGSMPRPEIVRLEHPLFPNSALHFYPEVDFIWLSENVTPLAMTDLQRHYGSQLNNIQNIIVEEDVWDSDDILEILSGLQNIRLIRVWLESYRFHPGSKPRTREHYMKRATKLQERDQSILEGRVDSLVVYVDSDDNIYGGFRVTA</sequence>